<dbReference type="HOGENOM" id="CLU_1552946_0_0_5"/>
<dbReference type="KEGG" id="eli:ELI_11760"/>
<evidence type="ECO:0000256" key="2">
    <source>
        <dbReference type="SAM" id="SignalP"/>
    </source>
</evidence>
<dbReference type="Proteomes" id="UP000008808">
    <property type="component" value="Chromosome"/>
</dbReference>
<feature type="chain" id="PRO_5004212909" description="Lipoprotein" evidence="2">
    <location>
        <begin position="21"/>
        <end position="172"/>
    </location>
</feature>
<protein>
    <recommendedName>
        <fullName evidence="5">Lipoprotein</fullName>
    </recommendedName>
</protein>
<feature type="region of interest" description="Disordered" evidence="1">
    <location>
        <begin position="30"/>
        <end position="96"/>
    </location>
</feature>
<dbReference type="STRING" id="314225.ELI_11760"/>
<feature type="compositionally biased region" description="Low complexity" evidence="1">
    <location>
        <begin position="36"/>
        <end position="59"/>
    </location>
</feature>
<dbReference type="OrthoDB" id="7409511at2"/>
<sequence length="172" mass="18128">MQKLLVIAALSPLALLAACADDDAAESVDTEMADGAAGSAEVAEPVAPATPTPMADAGDYSGTYSVQRADGTRTSLTLNSENDSYSYTGSDGVERTGTVNRLDDGYRFSIDDYEGSIAYFALSNGSLIRLPDDVAIDNTVTVTGERYSRDNPPFSREPELGSPVVPDDMTNQ</sequence>
<gene>
    <name evidence="3" type="ordered locus">ELI_11760</name>
</gene>
<accession>Q2N797</accession>
<reference evidence="4" key="1">
    <citation type="journal article" date="2009" name="J. Bacteriol.">
        <title>Complete genome sequence of Erythrobacter litoralis HTCC2594.</title>
        <authorList>
            <person name="Oh H.M."/>
            <person name="Giovannoni S.J."/>
            <person name="Ferriera S."/>
            <person name="Johnson J."/>
            <person name="Cho J.C."/>
        </authorList>
    </citation>
    <scope>NUCLEOTIDE SEQUENCE [LARGE SCALE GENOMIC DNA]</scope>
    <source>
        <strain evidence="4">HTCC2594</strain>
    </source>
</reference>
<feature type="region of interest" description="Disordered" evidence="1">
    <location>
        <begin position="145"/>
        <end position="172"/>
    </location>
</feature>
<feature type="signal peptide" evidence="2">
    <location>
        <begin position="1"/>
        <end position="20"/>
    </location>
</feature>
<organism evidence="3 4">
    <name type="scientific">Erythrobacter litoralis (strain HTCC2594)</name>
    <dbReference type="NCBI Taxonomy" id="314225"/>
    <lineage>
        <taxon>Bacteria</taxon>
        <taxon>Pseudomonadati</taxon>
        <taxon>Pseudomonadota</taxon>
        <taxon>Alphaproteobacteria</taxon>
        <taxon>Sphingomonadales</taxon>
        <taxon>Erythrobacteraceae</taxon>
        <taxon>Erythrobacter/Porphyrobacter group</taxon>
        <taxon>Erythrobacter</taxon>
    </lineage>
</organism>
<evidence type="ECO:0000313" key="4">
    <source>
        <dbReference type="Proteomes" id="UP000008808"/>
    </source>
</evidence>
<keyword evidence="2" id="KW-0732">Signal</keyword>
<name>Q2N797_ERYLH</name>
<keyword evidence="4" id="KW-1185">Reference proteome</keyword>
<feature type="compositionally biased region" description="Polar residues" evidence="1">
    <location>
        <begin position="62"/>
        <end position="89"/>
    </location>
</feature>
<dbReference type="EMBL" id="CP000157">
    <property type="protein sequence ID" value="ABC64444.1"/>
    <property type="molecule type" value="Genomic_DNA"/>
</dbReference>
<dbReference type="AlphaFoldDB" id="Q2N797"/>
<dbReference type="RefSeq" id="WP_011415267.1">
    <property type="nucleotide sequence ID" value="NC_007722.1"/>
</dbReference>
<dbReference type="PROSITE" id="PS51257">
    <property type="entry name" value="PROKAR_LIPOPROTEIN"/>
    <property type="match status" value="1"/>
</dbReference>
<evidence type="ECO:0000313" key="3">
    <source>
        <dbReference type="EMBL" id="ABC64444.1"/>
    </source>
</evidence>
<evidence type="ECO:0000256" key="1">
    <source>
        <dbReference type="SAM" id="MobiDB-lite"/>
    </source>
</evidence>
<evidence type="ECO:0008006" key="5">
    <source>
        <dbReference type="Google" id="ProtNLM"/>
    </source>
</evidence>
<proteinExistence type="predicted"/>